<dbReference type="Proteomes" id="UP000245252">
    <property type="component" value="Unassembled WGS sequence"/>
</dbReference>
<dbReference type="SUPFAM" id="SSF52096">
    <property type="entry name" value="ClpP/crotonase"/>
    <property type="match status" value="1"/>
</dbReference>
<dbReference type="AlphaFoldDB" id="A0A2U2DFY9"/>
<dbReference type="GO" id="GO:0006635">
    <property type="term" value="P:fatty acid beta-oxidation"/>
    <property type="evidence" value="ECO:0007669"/>
    <property type="project" value="TreeGrafter"/>
</dbReference>
<dbReference type="Gene3D" id="3.90.226.10">
    <property type="entry name" value="2-enoyl-CoA Hydratase, Chain A, domain 1"/>
    <property type="match status" value="1"/>
</dbReference>
<dbReference type="PANTHER" id="PTHR11941">
    <property type="entry name" value="ENOYL-COA HYDRATASE-RELATED"/>
    <property type="match status" value="1"/>
</dbReference>
<dbReference type="CDD" id="cd06558">
    <property type="entry name" value="crotonase-like"/>
    <property type="match status" value="1"/>
</dbReference>
<evidence type="ECO:0000256" key="2">
    <source>
        <dbReference type="RuleBase" id="RU003707"/>
    </source>
</evidence>
<evidence type="ECO:0000256" key="1">
    <source>
        <dbReference type="ARBA" id="ARBA00005254"/>
    </source>
</evidence>
<dbReference type="InterPro" id="IPR029045">
    <property type="entry name" value="ClpP/crotonase-like_dom_sf"/>
</dbReference>
<dbReference type="Pfam" id="PF00378">
    <property type="entry name" value="ECH_1"/>
    <property type="match status" value="1"/>
</dbReference>
<dbReference type="InterPro" id="IPR001753">
    <property type="entry name" value="Enoyl-CoA_hydra/iso"/>
</dbReference>
<protein>
    <submittedName>
        <fullName evidence="3">Enoyl-CoA hydratase</fullName>
    </submittedName>
</protein>
<evidence type="ECO:0000313" key="3">
    <source>
        <dbReference type="EMBL" id="PWE52212.1"/>
    </source>
</evidence>
<evidence type="ECO:0000313" key="4">
    <source>
        <dbReference type="Proteomes" id="UP000245252"/>
    </source>
</evidence>
<dbReference type="EMBL" id="QFBC01000031">
    <property type="protein sequence ID" value="PWE52212.1"/>
    <property type="molecule type" value="Genomic_DNA"/>
</dbReference>
<proteinExistence type="inferred from homology"/>
<keyword evidence="4" id="KW-1185">Reference proteome</keyword>
<dbReference type="GO" id="GO:0003824">
    <property type="term" value="F:catalytic activity"/>
    <property type="evidence" value="ECO:0007669"/>
    <property type="project" value="InterPro"/>
</dbReference>
<organism evidence="3 4">
    <name type="scientific">Metarhizobium album</name>
    <dbReference type="NCBI Taxonomy" id="2182425"/>
    <lineage>
        <taxon>Bacteria</taxon>
        <taxon>Pseudomonadati</taxon>
        <taxon>Pseudomonadota</taxon>
        <taxon>Alphaproteobacteria</taxon>
        <taxon>Hyphomicrobiales</taxon>
        <taxon>Rhizobiaceae</taxon>
        <taxon>Metarhizobium</taxon>
    </lineage>
</organism>
<accession>A0A2U2DFY9</accession>
<dbReference type="RefSeq" id="WP_109462332.1">
    <property type="nucleotide sequence ID" value="NZ_QFBC01000031.1"/>
</dbReference>
<dbReference type="PROSITE" id="PS00166">
    <property type="entry name" value="ENOYL_COA_HYDRATASE"/>
    <property type="match status" value="1"/>
</dbReference>
<sequence length="252" mass="27049">MAIEYSKDDAVATIRFNRPDKLNALTLSMYDDLGRAFAEAGRDDTVNVVLLTGAGEQAFCVGADLTESIPALAEGRFDISEWDPAHLKVDGFFKPVVSAIRGLCLGGGFEIMLATDIRIAARDAQFQLPEAGHGFVPAGGTLVRLVRQIGYAHAMEIMLTAERFSAADMLARGVVNRLVDAAEVESVAAEIAGRIARLSASAVQTIKEAALTLQHLPLKDAFRQEAALGQRAFTSDDARRGLDAFATRGNRK</sequence>
<gene>
    <name evidence="3" type="ORF">DEM27_32285</name>
</gene>
<comment type="similarity">
    <text evidence="1 2">Belongs to the enoyl-CoA hydratase/isomerase family.</text>
</comment>
<dbReference type="PANTHER" id="PTHR11941:SF54">
    <property type="entry name" value="ENOYL-COA HYDRATASE, MITOCHONDRIAL"/>
    <property type="match status" value="1"/>
</dbReference>
<name>A0A2U2DFY9_9HYPH</name>
<comment type="caution">
    <text evidence="3">The sequence shown here is derived from an EMBL/GenBank/DDBJ whole genome shotgun (WGS) entry which is preliminary data.</text>
</comment>
<reference evidence="3 4" key="1">
    <citation type="submission" date="2018-05" db="EMBL/GenBank/DDBJ databases">
        <title>The draft genome of strain NS-104.</title>
        <authorList>
            <person name="Hang P."/>
            <person name="Jiang J."/>
        </authorList>
    </citation>
    <scope>NUCLEOTIDE SEQUENCE [LARGE SCALE GENOMIC DNA]</scope>
    <source>
        <strain evidence="3 4">NS-104</strain>
    </source>
</reference>
<dbReference type="InterPro" id="IPR018376">
    <property type="entry name" value="Enoyl-CoA_hyd/isom_CS"/>
</dbReference>
<dbReference type="OrthoDB" id="5730382at2"/>